<evidence type="ECO:0000313" key="8">
    <source>
        <dbReference type="Proteomes" id="UP001378188"/>
    </source>
</evidence>
<comment type="similarity">
    <text evidence="2 6">Belongs to the SURF1 family.</text>
</comment>
<gene>
    <name evidence="7" type="ORF">V3328_09810</name>
</gene>
<organism evidence="7 8">
    <name type="scientific">Microbaculum marinum</name>
    <dbReference type="NCBI Taxonomy" id="1764581"/>
    <lineage>
        <taxon>Bacteria</taxon>
        <taxon>Pseudomonadati</taxon>
        <taxon>Pseudomonadota</taxon>
        <taxon>Alphaproteobacteria</taxon>
        <taxon>Hyphomicrobiales</taxon>
        <taxon>Tepidamorphaceae</taxon>
        <taxon>Microbaculum</taxon>
    </lineage>
</organism>
<comment type="caution">
    <text evidence="7">The sequence shown here is derived from an EMBL/GenBank/DDBJ whole genome shotgun (WGS) entry which is preliminary data.</text>
</comment>
<evidence type="ECO:0000256" key="5">
    <source>
        <dbReference type="ARBA" id="ARBA00023136"/>
    </source>
</evidence>
<dbReference type="Proteomes" id="UP001378188">
    <property type="component" value="Unassembled WGS sequence"/>
</dbReference>
<evidence type="ECO:0000256" key="4">
    <source>
        <dbReference type="ARBA" id="ARBA00022989"/>
    </source>
</evidence>
<dbReference type="Pfam" id="PF02104">
    <property type="entry name" value="SURF1"/>
    <property type="match status" value="1"/>
</dbReference>
<dbReference type="CDD" id="cd06662">
    <property type="entry name" value="SURF1"/>
    <property type="match status" value="1"/>
</dbReference>
<dbReference type="GO" id="GO:0005886">
    <property type="term" value="C:plasma membrane"/>
    <property type="evidence" value="ECO:0007669"/>
    <property type="project" value="UniProtKB-SubCell"/>
</dbReference>
<proteinExistence type="inferred from homology"/>
<dbReference type="PANTHER" id="PTHR23427:SF2">
    <property type="entry name" value="SURFEIT LOCUS PROTEIN 1"/>
    <property type="match status" value="1"/>
</dbReference>
<dbReference type="AlphaFoldDB" id="A0AAW9RS46"/>
<keyword evidence="8" id="KW-1185">Reference proteome</keyword>
<dbReference type="EMBL" id="JAZHOF010000003">
    <property type="protein sequence ID" value="MEJ8571768.1"/>
    <property type="molecule type" value="Genomic_DNA"/>
</dbReference>
<comment type="subcellular location">
    <subcellularLocation>
        <location evidence="6">Cell membrane</location>
        <topology evidence="6">Multi-pass membrane protein</topology>
    </subcellularLocation>
    <subcellularLocation>
        <location evidence="1">Membrane</location>
    </subcellularLocation>
</comment>
<comment type="caution">
    <text evidence="6">Lacks conserved residue(s) required for the propagation of feature annotation.</text>
</comment>
<keyword evidence="5 6" id="KW-0472">Membrane</keyword>
<evidence type="ECO:0000256" key="1">
    <source>
        <dbReference type="ARBA" id="ARBA00004370"/>
    </source>
</evidence>
<dbReference type="PANTHER" id="PTHR23427">
    <property type="entry name" value="SURFEIT LOCUS PROTEIN"/>
    <property type="match status" value="1"/>
</dbReference>
<feature type="transmembrane region" description="Helical" evidence="6">
    <location>
        <begin position="216"/>
        <end position="238"/>
    </location>
</feature>
<evidence type="ECO:0000256" key="3">
    <source>
        <dbReference type="ARBA" id="ARBA00022692"/>
    </source>
</evidence>
<sequence length="254" mass="28057">MPAWRKVALTGLLVLVAFAILCGLGIWQMQRLAWKNGLIAMVEERVEKPAVPLPEESEWPAVNREEDEYRKVTLSGEFRHDLEAPVFTTLDDPKFGLNGAGYWILTPLRLPDGSIVMVNRGFVPIERKDPATRPEGQVDGEVDVTGLLRMPERGNLFTPDADPGANAWFVRDPASIAEARNLDRVAPFFIDADATPNPGGLPIGGTTRVQFRNDHLGYALTWFGLALALGVVFAVWAAGQLRQNRNLAGHQPRQ</sequence>
<dbReference type="PROSITE" id="PS50895">
    <property type="entry name" value="SURF1"/>
    <property type="match status" value="1"/>
</dbReference>
<accession>A0AAW9RS46</accession>
<evidence type="ECO:0000256" key="6">
    <source>
        <dbReference type="RuleBase" id="RU363076"/>
    </source>
</evidence>
<evidence type="ECO:0000256" key="2">
    <source>
        <dbReference type="ARBA" id="ARBA00007165"/>
    </source>
</evidence>
<keyword evidence="6" id="KW-1003">Cell membrane</keyword>
<dbReference type="InterPro" id="IPR002994">
    <property type="entry name" value="Surf1/Shy1"/>
</dbReference>
<name>A0AAW9RS46_9HYPH</name>
<protein>
    <recommendedName>
        <fullName evidence="6">SURF1-like protein</fullName>
    </recommendedName>
</protein>
<evidence type="ECO:0000313" key="7">
    <source>
        <dbReference type="EMBL" id="MEJ8571768.1"/>
    </source>
</evidence>
<keyword evidence="4 6" id="KW-1133">Transmembrane helix</keyword>
<reference evidence="7 8" key="1">
    <citation type="submission" date="2024-02" db="EMBL/GenBank/DDBJ databases">
        <title>Genome analysis and characterization of Microbaculum marinisediminis sp. nov., isolated from marine sediment.</title>
        <authorList>
            <person name="Du Z.-J."/>
            <person name="Ye Y.-Q."/>
            <person name="Zhang Z.-R."/>
            <person name="Yuan S.-M."/>
            <person name="Zhang X.-Y."/>
        </authorList>
    </citation>
    <scope>NUCLEOTIDE SEQUENCE [LARGE SCALE GENOMIC DNA]</scope>
    <source>
        <strain evidence="7 8">SDUM1044001</strain>
    </source>
</reference>
<keyword evidence="3 6" id="KW-0812">Transmembrane</keyword>
<dbReference type="RefSeq" id="WP_340329459.1">
    <property type="nucleotide sequence ID" value="NZ_JAZHOF010000003.1"/>
</dbReference>
<dbReference type="InterPro" id="IPR045214">
    <property type="entry name" value="Surf1/Surf4"/>
</dbReference>